<keyword evidence="1" id="KW-0449">Lipoprotein</keyword>
<name>A0AAC8Q3M7_9BACT</name>
<evidence type="ECO:0000313" key="3">
    <source>
        <dbReference type="Proteomes" id="UP000035579"/>
    </source>
</evidence>
<dbReference type="EMBL" id="QUMU01000004">
    <property type="protein sequence ID" value="REG32899.1"/>
    <property type="molecule type" value="Genomic_DNA"/>
</dbReference>
<gene>
    <name evidence="1" type="ORF">AA314_02027</name>
    <name evidence="2" type="ORF">ATI61_104189</name>
</gene>
<evidence type="ECO:0000313" key="4">
    <source>
        <dbReference type="Proteomes" id="UP000256345"/>
    </source>
</evidence>
<dbReference type="Proteomes" id="UP000256345">
    <property type="component" value="Unassembled WGS sequence"/>
</dbReference>
<evidence type="ECO:0000313" key="1">
    <source>
        <dbReference type="EMBL" id="AKJ00401.1"/>
    </source>
</evidence>
<dbReference type="Proteomes" id="UP000035579">
    <property type="component" value="Chromosome"/>
</dbReference>
<reference evidence="1 3" key="1">
    <citation type="submission" date="2015-05" db="EMBL/GenBank/DDBJ databases">
        <title>Genome assembly of Archangium gephyra DSM 2261.</title>
        <authorList>
            <person name="Sharma G."/>
            <person name="Subramanian S."/>
        </authorList>
    </citation>
    <scope>NUCLEOTIDE SEQUENCE [LARGE SCALE GENOMIC DNA]</scope>
    <source>
        <strain evidence="1 3">DSM 2261</strain>
    </source>
</reference>
<dbReference type="RefSeq" id="WP_047855242.1">
    <property type="nucleotide sequence ID" value="NZ_CP011509.1"/>
</dbReference>
<keyword evidence="4" id="KW-1185">Reference proteome</keyword>
<proteinExistence type="predicted"/>
<reference evidence="2 4" key="2">
    <citation type="submission" date="2018-08" db="EMBL/GenBank/DDBJ databases">
        <title>Genomic Encyclopedia of Archaeal and Bacterial Type Strains, Phase II (KMG-II): from individual species to whole genera.</title>
        <authorList>
            <person name="Goeker M."/>
        </authorList>
    </citation>
    <scope>NUCLEOTIDE SEQUENCE [LARGE SCALE GENOMIC DNA]</scope>
    <source>
        <strain evidence="2 4">DSM 2261</strain>
    </source>
</reference>
<dbReference type="AlphaFoldDB" id="A0AAC8Q3M7"/>
<accession>A0AAC8Q3M7</accession>
<protein>
    <submittedName>
        <fullName evidence="1">Lipoprotein</fullName>
    </submittedName>
</protein>
<dbReference type="PROSITE" id="PS51257">
    <property type="entry name" value="PROKAR_LIPOPROTEIN"/>
    <property type="match status" value="1"/>
</dbReference>
<organism evidence="1 3">
    <name type="scientific">Archangium gephyra</name>
    <dbReference type="NCBI Taxonomy" id="48"/>
    <lineage>
        <taxon>Bacteria</taxon>
        <taxon>Pseudomonadati</taxon>
        <taxon>Myxococcota</taxon>
        <taxon>Myxococcia</taxon>
        <taxon>Myxococcales</taxon>
        <taxon>Cystobacterineae</taxon>
        <taxon>Archangiaceae</taxon>
        <taxon>Archangium</taxon>
    </lineage>
</organism>
<sequence>MKMKFWVTGTVALALGVVGCQPPAPEPEDVAEATARRSGDLIRNLGSSMRTLSNFSALKTLTEVTSSIGGFGNLGGGLQGLSITRMAEEAPLPVPGVPDETTSQAQAALVEKYLRERIFIEANVEETKGSSTTFRITGEDLCSDGSAPAAPTCVAAVDKYELRIRATNKGDKGMDLELLFGPNRTEPLSLSFSDVRVGMIVDLGGVKDTVKLVSPETELPRVMVGRVELALTSKGPRDVEFQTSILDALSVEWDATEGAYAFSSAKVSPLSEVKVWQKDGANWARVALNLGTTEVRAPYSGTKAELAGQPYVVSLSGLSYEMEAQEGSEALTLAHLGLGEAQSYLALGDHKLVTVDVNALSGRHFDLHVAKGADGLAVLSVRPEFDLSVFTNMEPLYEDAEGGASSDGSGQSFNLRLSGGEAPSVRSVPANTSTGFPGGLQVVSGELSMAVNESRVTVPATKCLVRESSTSESTTGVGFAARDCE</sequence>
<dbReference type="KEGG" id="age:AA314_02027"/>
<dbReference type="EMBL" id="CP011509">
    <property type="protein sequence ID" value="AKJ00401.1"/>
    <property type="molecule type" value="Genomic_DNA"/>
</dbReference>
<evidence type="ECO:0000313" key="2">
    <source>
        <dbReference type="EMBL" id="REG32899.1"/>
    </source>
</evidence>